<evidence type="ECO:0000313" key="6">
    <source>
        <dbReference type="EMBL" id="ERI77527.1"/>
    </source>
</evidence>
<evidence type="ECO:0000259" key="5">
    <source>
        <dbReference type="Pfam" id="PF00155"/>
    </source>
</evidence>
<accession>A0ABC9TYZ0</accession>
<dbReference type="PANTHER" id="PTHR42832">
    <property type="entry name" value="AMINO ACID AMINOTRANSFERASE"/>
    <property type="match status" value="1"/>
</dbReference>
<feature type="domain" description="Aminotransferase class I/classII large" evidence="5">
    <location>
        <begin position="44"/>
        <end position="394"/>
    </location>
</feature>
<dbReference type="EC" id="2.6.1.-" evidence="4"/>
<keyword evidence="2 4" id="KW-0032">Aminotransferase</keyword>
<dbReference type="PANTHER" id="PTHR42832:SF3">
    <property type="entry name" value="L-GLUTAMINE--4-(METHYLSULFANYL)-2-OXOBUTANOATE AMINOTRANSFERASE"/>
    <property type="match status" value="1"/>
</dbReference>
<dbReference type="InterPro" id="IPR004839">
    <property type="entry name" value="Aminotransferase_I/II_large"/>
</dbReference>
<evidence type="ECO:0000256" key="2">
    <source>
        <dbReference type="ARBA" id="ARBA00022576"/>
    </source>
</evidence>
<dbReference type="PROSITE" id="PS00105">
    <property type="entry name" value="AA_TRANSFER_CLASS_1"/>
    <property type="match status" value="1"/>
</dbReference>
<evidence type="ECO:0000256" key="4">
    <source>
        <dbReference type="RuleBase" id="RU000481"/>
    </source>
</evidence>
<dbReference type="InterPro" id="IPR015422">
    <property type="entry name" value="PyrdxlP-dep_Trfase_small"/>
</dbReference>
<dbReference type="CDD" id="cd00609">
    <property type="entry name" value="AAT_like"/>
    <property type="match status" value="1"/>
</dbReference>
<dbReference type="InterPro" id="IPR015424">
    <property type="entry name" value="PyrdxlP-dep_Trfase"/>
</dbReference>
<dbReference type="Gene3D" id="3.90.1150.10">
    <property type="entry name" value="Aspartate Aminotransferase, domain 1"/>
    <property type="match status" value="1"/>
</dbReference>
<evidence type="ECO:0000313" key="7">
    <source>
        <dbReference type="Proteomes" id="UP000016491"/>
    </source>
</evidence>
<dbReference type="InterPro" id="IPR004838">
    <property type="entry name" value="NHTrfase_class1_PyrdxlP-BS"/>
</dbReference>
<organism evidence="6 7">
    <name type="scientific">[Clostridium] symbiosum ATCC 14940</name>
    <dbReference type="NCBI Taxonomy" id="411472"/>
    <lineage>
        <taxon>Bacteria</taxon>
        <taxon>Bacillati</taxon>
        <taxon>Bacillota</taxon>
        <taxon>Clostridia</taxon>
        <taxon>Lachnospirales</taxon>
        <taxon>Lachnospiraceae</taxon>
        <taxon>Otoolea</taxon>
    </lineage>
</organism>
<dbReference type="GO" id="GO:0008483">
    <property type="term" value="F:transaminase activity"/>
    <property type="evidence" value="ECO:0007669"/>
    <property type="project" value="UniProtKB-KW"/>
</dbReference>
<dbReference type="EMBL" id="AWSU01000151">
    <property type="protein sequence ID" value="ERI77527.1"/>
    <property type="molecule type" value="Genomic_DNA"/>
</dbReference>
<dbReference type="InterPro" id="IPR050881">
    <property type="entry name" value="LL-DAP_aminotransferase"/>
</dbReference>
<sequence>MAFSALQKNGGNQMEFAKRMDRFGEGVFTMLAQMKHRRLEEGKEIVDLSIGAPNIPPAPHILKVLSEECLVPENYIYAISDQKELLNAVSRWYKNRYSVELDPETEICSLLGSQEGLAHIALSIVDEGDRVLVPDPCYPIFADGPSLAGASLYYMPQKKENHYVINLSEIPEEVAMEARLMIVSYPNNPTTAVAPDSFYRELIAFAKKYNIIVLHDNAYSELVFDGKSCGSFLRFPGAREVGVEFNSLSKTYGLAGARVGFCIGNREVVGRLKTLKSNMDYGLFLPIQKAAAAAVTGDQSCVAVTRAAYEKRRDLLCEGLAEIGWKIDKPEATMFVWAKVPGHFDTSLEFVKELFEQTGVLVTPGSAFGPSGEGYVRMALVQDEEAIHRAVKAIKSSKILDIGQEH</sequence>
<dbReference type="Gene3D" id="3.40.640.10">
    <property type="entry name" value="Type I PLP-dependent aspartate aminotransferase-like (Major domain)"/>
    <property type="match status" value="1"/>
</dbReference>
<comment type="cofactor">
    <cofactor evidence="1 4">
        <name>pyridoxal 5'-phosphate</name>
        <dbReference type="ChEBI" id="CHEBI:597326"/>
    </cofactor>
</comment>
<dbReference type="AlphaFoldDB" id="A0ABC9TYZ0"/>
<dbReference type="Pfam" id="PF00155">
    <property type="entry name" value="Aminotran_1_2"/>
    <property type="match status" value="1"/>
</dbReference>
<dbReference type="InterPro" id="IPR015421">
    <property type="entry name" value="PyrdxlP-dep_Trfase_major"/>
</dbReference>
<proteinExistence type="inferred from homology"/>
<protein>
    <recommendedName>
        <fullName evidence="4">Aminotransferase</fullName>
        <ecNumber evidence="4">2.6.1.-</ecNumber>
    </recommendedName>
</protein>
<comment type="similarity">
    <text evidence="4">Belongs to the class-I pyridoxal-phosphate-dependent aminotransferase family.</text>
</comment>
<gene>
    <name evidence="6" type="ORF">CLOSYM_01976</name>
</gene>
<comment type="caution">
    <text evidence="6">The sequence shown here is derived from an EMBL/GenBank/DDBJ whole genome shotgun (WGS) entry which is preliminary data.</text>
</comment>
<dbReference type="Proteomes" id="UP000016491">
    <property type="component" value="Unassembled WGS sequence"/>
</dbReference>
<reference evidence="6 7" key="1">
    <citation type="submission" date="2013-07" db="EMBL/GenBank/DDBJ databases">
        <authorList>
            <person name="Weinstock G."/>
            <person name="Sodergren E."/>
            <person name="Wylie T."/>
            <person name="Fulton L."/>
            <person name="Fulton R."/>
            <person name="Fronick C."/>
            <person name="O'Laughlin M."/>
            <person name="Godfrey J."/>
            <person name="Miner T."/>
            <person name="Herter B."/>
            <person name="Appelbaum E."/>
            <person name="Cordes M."/>
            <person name="Lek S."/>
            <person name="Wollam A."/>
            <person name="Pepin K.H."/>
            <person name="Palsikar V.B."/>
            <person name="Mitreva M."/>
            <person name="Wilson R.K."/>
        </authorList>
    </citation>
    <scope>NUCLEOTIDE SEQUENCE [LARGE SCALE GENOMIC DNA]</scope>
    <source>
        <strain evidence="6 7">ATCC 14940</strain>
    </source>
</reference>
<keyword evidence="3 4" id="KW-0808">Transferase</keyword>
<name>A0ABC9TYZ0_CLOSY</name>
<dbReference type="SUPFAM" id="SSF53383">
    <property type="entry name" value="PLP-dependent transferases"/>
    <property type="match status" value="1"/>
</dbReference>
<evidence type="ECO:0000256" key="3">
    <source>
        <dbReference type="ARBA" id="ARBA00022679"/>
    </source>
</evidence>
<evidence type="ECO:0000256" key="1">
    <source>
        <dbReference type="ARBA" id="ARBA00001933"/>
    </source>
</evidence>